<feature type="transmembrane region" description="Helical" evidence="1">
    <location>
        <begin position="29"/>
        <end position="47"/>
    </location>
</feature>
<dbReference type="EMBL" id="CP036298">
    <property type="protein sequence ID" value="QDV27752.1"/>
    <property type="molecule type" value="Genomic_DNA"/>
</dbReference>
<dbReference type="InterPro" id="IPR003675">
    <property type="entry name" value="Rce1/LyrA-like_dom"/>
</dbReference>
<dbReference type="AlphaFoldDB" id="A0A518GGM8"/>
<reference evidence="3 4" key="1">
    <citation type="submission" date="2019-02" db="EMBL/GenBank/DDBJ databases">
        <title>Deep-cultivation of Planctomycetes and their phenomic and genomic characterization uncovers novel biology.</title>
        <authorList>
            <person name="Wiegand S."/>
            <person name="Jogler M."/>
            <person name="Boedeker C."/>
            <person name="Pinto D."/>
            <person name="Vollmers J."/>
            <person name="Rivas-Marin E."/>
            <person name="Kohn T."/>
            <person name="Peeters S.H."/>
            <person name="Heuer A."/>
            <person name="Rast P."/>
            <person name="Oberbeckmann S."/>
            <person name="Bunk B."/>
            <person name="Jeske O."/>
            <person name="Meyerdierks A."/>
            <person name="Storesund J.E."/>
            <person name="Kallscheuer N."/>
            <person name="Luecker S."/>
            <person name="Lage O.M."/>
            <person name="Pohl T."/>
            <person name="Merkel B.J."/>
            <person name="Hornburger P."/>
            <person name="Mueller R.-W."/>
            <person name="Bruemmer F."/>
            <person name="Labrenz M."/>
            <person name="Spormann A.M."/>
            <person name="Op den Camp H."/>
            <person name="Overmann J."/>
            <person name="Amann R."/>
            <person name="Jetten M.S.M."/>
            <person name="Mascher T."/>
            <person name="Medema M.H."/>
            <person name="Devos D.P."/>
            <person name="Kaster A.-K."/>
            <person name="Ovreas L."/>
            <person name="Rohde M."/>
            <person name="Galperin M.Y."/>
            <person name="Jogler C."/>
        </authorList>
    </citation>
    <scope>NUCLEOTIDE SEQUENCE [LARGE SCALE GENOMIC DNA]</scope>
    <source>
        <strain evidence="3 4">Q31a</strain>
    </source>
</reference>
<keyword evidence="1" id="KW-1133">Transmembrane helix</keyword>
<evidence type="ECO:0000313" key="3">
    <source>
        <dbReference type="EMBL" id="QDV27752.1"/>
    </source>
</evidence>
<evidence type="ECO:0000256" key="1">
    <source>
        <dbReference type="SAM" id="Phobius"/>
    </source>
</evidence>
<feature type="transmembrane region" description="Helical" evidence="1">
    <location>
        <begin position="215"/>
        <end position="238"/>
    </location>
</feature>
<dbReference type="Proteomes" id="UP000318017">
    <property type="component" value="Chromosome"/>
</dbReference>
<evidence type="ECO:0000313" key="4">
    <source>
        <dbReference type="Proteomes" id="UP000318017"/>
    </source>
</evidence>
<dbReference type="GO" id="GO:0080120">
    <property type="term" value="P:CAAX-box protein maturation"/>
    <property type="evidence" value="ECO:0007669"/>
    <property type="project" value="UniProtKB-ARBA"/>
</dbReference>
<name>A0A518GGM8_9BACT</name>
<proteinExistence type="predicted"/>
<dbReference type="Pfam" id="PF02517">
    <property type="entry name" value="Rce1-like"/>
    <property type="match status" value="1"/>
</dbReference>
<dbReference type="RefSeq" id="WP_145085613.1">
    <property type="nucleotide sequence ID" value="NZ_CP036298.1"/>
</dbReference>
<gene>
    <name evidence="3" type="ORF">Q31a_61450</name>
</gene>
<evidence type="ECO:0000259" key="2">
    <source>
        <dbReference type="Pfam" id="PF02517"/>
    </source>
</evidence>
<accession>A0A518GGM8</accession>
<protein>
    <submittedName>
        <fullName evidence="3">CAAX amino terminal protease self-immunity</fullName>
    </submittedName>
</protein>
<feature type="domain" description="CAAX prenyl protease 2/Lysostaphin resistance protein A-like" evidence="2">
    <location>
        <begin position="133"/>
        <end position="224"/>
    </location>
</feature>
<keyword evidence="3" id="KW-0378">Hydrolase</keyword>
<feature type="transmembrane region" description="Helical" evidence="1">
    <location>
        <begin position="75"/>
        <end position="95"/>
    </location>
</feature>
<keyword evidence="1" id="KW-0472">Membrane</keyword>
<dbReference type="GO" id="GO:0006508">
    <property type="term" value="P:proteolysis"/>
    <property type="evidence" value="ECO:0007669"/>
    <property type="project" value="UniProtKB-KW"/>
</dbReference>
<keyword evidence="1" id="KW-0812">Transmembrane</keyword>
<dbReference type="NCBIfam" id="TIGR03008">
    <property type="entry name" value="pepcterm_CAAX"/>
    <property type="match status" value="1"/>
</dbReference>
<dbReference type="KEGG" id="ahel:Q31a_61450"/>
<organism evidence="3 4">
    <name type="scientific">Aureliella helgolandensis</name>
    <dbReference type="NCBI Taxonomy" id="2527968"/>
    <lineage>
        <taxon>Bacteria</taxon>
        <taxon>Pseudomonadati</taxon>
        <taxon>Planctomycetota</taxon>
        <taxon>Planctomycetia</taxon>
        <taxon>Pirellulales</taxon>
        <taxon>Pirellulaceae</taxon>
        <taxon>Aureliella</taxon>
    </lineage>
</organism>
<feature type="transmembrane region" description="Helical" evidence="1">
    <location>
        <begin position="127"/>
        <end position="147"/>
    </location>
</feature>
<sequence length="239" mass="27302">MALTFVLTFVLYLLGTSFVARFDTQWYPLAYSLLVLLIGATQAWLLLRPQRPGAASQAGVEAAAAKPIVSPHWRILPALVVGILGIVLWIFISHLHPEQWVADWLPGFLKPQPRVGYNPFEEIESPAWRWAFIAFRLLGIAIVVPIAEELFWRGFLMRWLIDPEWERVPLGEYTLSSCLTVTLMFTLAHPEWLAAAVYCLLINGLMYWKRDLWQCIVAHGVSNLALAIYVMLTGAWWLW</sequence>
<keyword evidence="3" id="KW-0645">Protease</keyword>
<dbReference type="GO" id="GO:0004175">
    <property type="term" value="F:endopeptidase activity"/>
    <property type="evidence" value="ECO:0007669"/>
    <property type="project" value="UniProtKB-ARBA"/>
</dbReference>
<keyword evidence="4" id="KW-1185">Reference proteome</keyword>
<dbReference type="OrthoDB" id="9787923at2"/>
<dbReference type="InterPro" id="IPR014346">
    <property type="entry name" value="Prenyl_protease-related"/>
</dbReference>